<accession>A0A7V5I023</accession>
<dbReference type="AlphaFoldDB" id="A0A7V5I023"/>
<gene>
    <name evidence="2" type="ORF">ENL39_06170</name>
</gene>
<dbReference type="EMBL" id="DRTT01000168">
    <property type="protein sequence ID" value="HHF99050.1"/>
    <property type="molecule type" value="Genomic_DNA"/>
</dbReference>
<dbReference type="InterPro" id="IPR007712">
    <property type="entry name" value="RelE/ParE_toxin"/>
</dbReference>
<dbReference type="InterPro" id="IPR052747">
    <property type="entry name" value="TA_system_RelE_toxin"/>
</dbReference>
<name>A0A7V5I023_UNCAE</name>
<keyword evidence="1" id="KW-1277">Toxin-antitoxin system</keyword>
<protein>
    <submittedName>
        <fullName evidence="2">Type II toxin-antitoxin system RelE/ParE family toxin</fullName>
    </submittedName>
</protein>
<proteinExistence type="predicted"/>
<dbReference type="SUPFAM" id="SSF143011">
    <property type="entry name" value="RelE-like"/>
    <property type="match status" value="1"/>
</dbReference>
<dbReference type="Proteomes" id="UP000886070">
    <property type="component" value="Unassembled WGS sequence"/>
</dbReference>
<dbReference type="Gene3D" id="3.30.2310.20">
    <property type="entry name" value="RelE-like"/>
    <property type="match status" value="1"/>
</dbReference>
<dbReference type="InterPro" id="IPR035093">
    <property type="entry name" value="RelE/ParE_toxin_dom_sf"/>
</dbReference>
<organism evidence="2">
    <name type="scientific">Aerophobetes bacterium</name>
    <dbReference type="NCBI Taxonomy" id="2030807"/>
    <lineage>
        <taxon>Bacteria</taxon>
        <taxon>Candidatus Aerophobota</taxon>
    </lineage>
</organism>
<dbReference type="PANTHER" id="PTHR38813">
    <property type="match status" value="1"/>
</dbReference>
<dbReference type="Pfam" id="PF05016">
    <property type="entry name" value="ParE_toxin"/>
    <property type="match status" value="1"/>
</dbReference>
<sequence>MYKIILHKRPANFYTRLDKKQRERIGKAIDKLKENPLQGRNIKRLKGELEGKYRLRVGPFRIVYIVDKSKNLIVIESIGSRGSVY</sequence>
<comment type="caution">
    <text evidence="2">The sequence shown here is derived from an EMBL/GenBank/DDBJ whole genome shotgun (WGS) entry which is preliminary data.</text>
</comment>
<dbReference type="PANTHER" id="PTHR38813:SF1">
    <property type="entry name" value="TOXIN RELE1-RELATED"/>
    <property type="match status" value="1"/>
</dbReference>
<evidence type="ECO:0000313" key="2">
    <source>
        <dbReference type="EMBL" id="HHF99050.1"/>
    </source>
</evidence>
<evidence type="ECO:0000256" key="1">
    <source>
        <dbReference type="ARBA" id="ARBA00022649"/>
    </source>
</evidence>
<reference evidence="2" key="1">
    <citation type="journal article" date="2020" name="mSystems">
        <title>Genome- and Community-Level Interaction Insights into Carbon Utilization and Element Cycling Functions of Hydrothermarchaeota in Hydrothermal Sediment.</title>
        <authorList>
            <person name="Zhou Z."/>
            <person name="Liu Y."/>
            <person name="Xu W."/>
            <person name="Pan J."/>
            <person name="Luo Z.H."/>
            <person name="Li M."/>
        </authorList>
    </citation>
    <scope>NUCLEOTIDE SEQUENCE [LARGE SCALE GENOMIC DNA]</scope>
    <source>
        <strain evidence="2">HyVt-92</strain>
    </source>
</reference>